<evidence type="ECO:0000313" key="2">
    <source>
        <dbReference type="EMBL" id="PKU65061.1"/>
    </source>
</evidence>
<dbReference type="InterPro" id="IPR016197">
    <property type="entry name" value="Chromo-like_dom_sf"/>
</dbReference>
<dbReference type="Proteomes" id="UP000233837">
    <property type="component" value="Unassembled WGS sequence"/>
</dbReference>
<dbReference type="PANTHER" id="PTHR46148">
    <property type="entry name" value="CHROMO DOMAIN-CONTAINING PROTEIN"/>
    <property type="match status" value="1"/>
</dbReference>
<dbReference type="Pfam" id="PF24626">
    <property type="entry name" value="SH3_Tf2-1"/>
    <property type="match status" value="1"/>
</dbReference>
<dbReference type="SUPFAM" id="SSF54160">
    <property type="entry name" value="Chromo domain-like"/>
    <property type="match status" value="1"/>
</dbReference>
<dbReference type="AlphaFoldDB" id="A0A2I0VNT0"/>
<reference evidence="2 3" key="1">
    <citation type="journal article" date="2016" name="Sci. Rep.">
        <title>The Dendrobium catenatum Lindl. genome sequence provides insights into polysaccharide synthase, floral development and adaptive evolution.</title>
        <authorList>
            <person name="Zhang G.Q."/>
            <person name="Xu Q."/>
            <person name="Bian C."/>
            <person name="Tsai W.C."/>
            <person name="Yeh C.M."/>
            <person name="Liu K.W."/>
            <person name="Yoshida K."/>
            <person name="Zhang L.S."/>
            <person name="Chang S.B."/>
            <person name="Chen F."/>
            <person name="Shi Y."/>
            <person name="Su Y.Y."/>
            <person name="Zhang Y.Q."/>
            <person name="Chen L.J."/>
            <person name="Yin Y."/>
            <person name="Lin M."/>
            <person name="Huang H."/>
            <person name="Deng H."/>
            <person name="Wang Z.W."/>
            <person name="Zhu S.L."/>
            <person name="Zhao X."/>
            <person name="Deng C."/>
            <person name="Niu S.C."/>
            <person name="Huang J."/>
            <person name="Wang M."/>
            <person name="Liu G.H."/>
            <person name="Yang H.J."/>
            <person name="Xiao X.J."/>
            <person name="Hsiao Y.Y."/>
            <person name="Wu W.L."/>
            <person name="Chen Y.Y."/>
            <person name="Mitsuda N."/>
            <person name="Ohme-Takagi M."/>
            <person name="Luo Y.B."/>
            <person name="Van de Peer Y."/>
            <person name="Liu Z.J."/>
        </authorList>
    </citation>
    <scope>NUCLEOTIDE SEQUENCE [LARGE SCALE GENOMIC DNA]</scope>
    <source>
        <tissue evidence="2">The whole plant</tissue>
    </source>
</reference>
<organism evidence="2 3">
    <name type="scientific">Dendrobium catenatum</name>
    <dbReference type="NCBI Taxonomy" id="906689"/>
    <lineage>
        <taxon>Eukaryota</taxon>
        <taxon>Viridiplantae</taxon>
        <taxon>Streptophyta</taxon>
        <taxon>Embryophyta</taxon>
        <taxon>Tracheophyta</taxon>
        <taxon>Spermatophyta</taxon>
        <taxon>Magnoliopsida</taxon>
        <taxon>Liliopsida</taxon>
        <taxon>Asparagales</taxon>
        <taxon>Orchidaceae</taxon>
        <taxon>Epidendroideae</taxon>
        <taxon>Malaxideae</taxon>
        <taxon>Dendrobiinae</taxon>
        <taxon>Dendrobium</taxon>
    </lineage>
</organism>
<proteinExistence type="predicted"/>
<gene>
    <name evidence="2" type="ORF">MA16_Dca004676</name>
</gene>
<dbReference type="InterPro" id="IPR000953">
    <property type="entry name" value="Chromo/chromo_shadow_dom"/>
</dbReference>
<reference evidence="2 3" key="2">
    <citation type="journal article" date="2017" name="Nature">
        <title>The Apostasia genome and the evolution of orchids.</title>
        <authorList>
            <person name="Zhang G.Q."/>
            <person name="Liu K.W."/>
            <person name="Li Z."/>
            <person name="Lohaus R."/>
            <person name="Hsiao Y.Y."/>
            <person name="Niu S.C."/>
            <person name="Wang J.Y."/>
            <person name="Lin Y.C."/>
            <person name="Xu Q."/>
            <person name="Chen L.J."/>
            <person name="Yoshida K."/>
            <person name="Fujiwara S."/>
            <person name="Wang Z.W."/>
            <person name="Zhang Y.Q."/>
            <person name="Mitsuda N."/>
            <person name="Wang M."/>
            <person name="Liu G.H."/>
            <person name="Pecoraro L."/>
            <person name="Huang H.X."/>
            <person name="Xiao X.J."/>
            <person name="Lin M."/>
            <person name="Wu X.Y."/>
            <person name="Wu W.L."/>
            <person name="Chen Y.Y."/>
            <person name="Chang S.B."/>
            <person name="Sakamoto S."/>
            <person name="Ohme-Takagi M."/>
            <person name="Yagi M."/>
            <person name="Zeng S.J."/>
            <person name="Shen C.Y."/>
            <person name="Yeh C.M."/>
            <person name="Luo Y.B."/>
            <person name="Tsai W.C."/>
            <person name="Van de Peer Y."/>
            <person name="Liu Z.J."/>
        </authorList>
    </citation>
    <scope>NUCLEOTIDE SEQUENCE [LARGE SCALE GENOMIC DNA]</scope>
    <source>
        <tissue evidence="2">The whole plant</tissue>
    </source>
</reference>
<feature type="domain" description="Chromo" evidence="1">
    <location>
        <begin position="120"/>
        <end position="172"/>
    </location>
</feature>
<evidence type="ECO:0000313" key="3">
    <source>
        <dbReference type="Proteomes" id="UP000233837"/>
    </source>
</evidence>
<accession>A0A2I0VNT0</accession>
<protein>
    <recommendedName>
        <fullName evidence="1">Chromo domain-containing protein</fullName>
    </recommendedName>
</protein>
<dbReference type="EMBL" id="KZ503378">
    <property type="protein sequence ID" value="PKU65061.1"/>
    <property type="molecule type" value="Genomic_DNA"/>
</dbReference>
<dbReference type="Pfam" id="PF00385">
    <property type="entry name" value="Chromo"/>
    <property type="match status" value="1"/>
</dbReference>
<keyword evidence="3" id="KW-1185">Reference proteome</keyword>
<dbReference type="InterPro" id="IPR023780">
    <property type="entry name" value="Chromo_domain"/>
</dbReference>
<name>A0A2I0VNT0_9ASPA</name>
<dbReference type="PANTHER" id="PTHR46148:SF57">
    <property type="entry name" value="OS12G0499874 PROTEIN"/>
    <property type="match status" value="1"/>
</dbReference>
<dbReference type="InterPro" id="IPR056924">
    <property type="entry name" value="SH3_Tf2-1"/>
</dbReference>
<evidence type="ECO:0000259" key="1">
    <source>
        <dbReference type="PROSITE" id="PS50013"/>
    </source>
</evidence>
<dbReference type="PROSITE" id="PS50013">
    <property type="entry name" value="CHROMO_2"/>
    <property type="match status" value="1"/>
</dbReference>
<sequence>MAPYEALYGRRCITPLSWFEVGERQLLGSQLVDQATEKVRLIRDRLKAAQDRQQKYYDPKHKMIEFDRVGQVAYKLALPSDMSEIHNFFHVSMLRKWVTDEDQSVLKKDIKLQKDLTYVEEPEMILDRDVRKLRTRMIPFVKVKWKHRSIKHATWEREAELKQRFPHLFEEA</sequence>
<dbReference type="Gene3D" id="2.40.50.40">
    <property type="match status" value="1"/>
</dbReference>